<keyword evidence="2" id="KW-1185">Reference proteome</keyword>
<dbReference type="AlphaFoldDB" id="A0A9J6AS94"/>
<dbReference type="EMBL" id="JACXVP010000002">
    <property type="protein sequence ID" value="KAG5627090.1"/>
    <property type="molecule type" value="Genomic_DNA"/>
</dbReference>
<reference evidence="1 2" key="1">
    <citation type="submission" date="2020-09" db="EMBL/GenBank/DDBJ databases">
        <title>De no assembly of potato wild relative species, Solanum commersonii.</title>
        <authorList>
            <person name="Cho K."/>
        </authorList>
    </citation>
    <scope>NUCLEOTIDE SEQUENCE [LARGE SCALE GENOMIC DNA]</scope>
    <source>
        <strain evidence="1">LZ3.2</strain>
        <tissue evidence="1">Leaf</tissue>
    </source>
</reference>
<evidence type="ECO:0000313" key="1">
    <source>
        <dbReference type="EMBL" id="KAG5627090.1"/>
    </source>
</evidence>
<accession>A0A9J6AS94</accession>
<name>A0A9J6AS94_SOLCO</name>
<sequence>MGFALTVKTSETLLSLLLSSSGQIRRMHEDQDGDVVPSSVRRREGTCKDCVNPDSLTLKARVKESLQ</sequence>
<evidence type="ECO:0000313" key="2">
    <source>
        <dbReference type="Proteomes" id="UP000824120"/>
    </source>
</evidence>
<organism evidence="1 2">
    <name type="scientific">Solanum commersonii</name>
    <name type="common">Commerson's wild potato</name>
    <name type="synonym">Commerson's nightshade</name>
    <dbReference type="NCBI Taxonomy" id="4109"/>
    <lineage>
        <taxon>Eukaryota</taxon>
        <taxon>Viridiplantae</taxon>
        <taxon>Streptophyta</taxon>
        <taxon>Embryophyta</taxon>
        <taxon>Tracheophyta</taxon>
        <taxon>Spermatophyta</taxon>
        <taxon>Magnoliopsida</taxon>
        <taxon>eudicotyledons</taxon>
        <taxon>Gunneridae</taxon>
        <taxon>Pentapetalae</taxon>
        <taxon>asterids</taxon>
        <taxon>lamiids</taxon>
        <taxon>Solanales</taxon>
        <taxon>Solanaceae</taxon>
        <taxon>Solanoideae</taxon>
        <taxon>Solaneae</taxon>
        <taxon>Solanum</taxon>
    </lineage>
</organism>
<proteinExistence type="predicted"/>
<comment type="caution">
    <text evidence="1">The sequence shown here is derived from an EMBL/GenBank/DDBJ whole genome shotgun (WGS) entry which is preliminary data.</text>
</comment>
<gene>
    <name evidence="1" type="ORF">H5410_012308</name>
</gene>
<dbReference type="Proteomes" id="UP000824120">
    <property type="component" value="Chromosome 2"/>
</dbReference>
<protein>
    <submittedName>
        <fullName evidence="1">Uncharacterized protein</fullName>
    </submittedName>
</protein>